<dbReference type="Proteomes" id="UP000281406">
    <property type="component" value="Unassembled WGS sequence"/>
</dbReference>
<comment type="caution">
    <text evidence="11">The sequence shown here is derived from an EMBL/GenBank/DDBJ whole genome shotgun (WGS) entry which is preliminary data.</text>
</comment>
<keyword evidence="5 9" id="KW-0472">Membrane</keyword>
<evidence type="ECO:0000313" key="11">
    <source>
        <dbReference type="EMBL" id="ROL52277.1"/>
    </source>
</evidence>
<gene>
    <name evidence="11" type="ORF">DPX16_3429</name>
</gene>
<comment type="subcellular location">
    <subcellularLocation>
        <location evidence="1">Membrane</location>
        <topology evidence="1">Multi-pass membrane protein</topology>
    </subcellularLocation>
</comment>
<feature type="transmembrane region" description="Helical" evidence="9">
    <location>
        <begin position="124"/>
        <end position="148"/>
    </location>
</feature>
<evidence type="ECO:0000256" key="8">
    <source>
        <dbReference type="ARBA" id="ARBA00025736"/>
    </source>
</evidence>
<evidence type="ECO:0000256" key="6">
    <source>
        <dbReference type="ARBA" id="ARBA00023170"/>
    </source>
</evidence>
<dbReference type="GO" id="GO:0007200">
    <property type="term" value="P:phospholipase C-activating G protein-coupled receptor signaling pathway"/>
    <property type="evidence" value="ECO:0007669"/>
    <property type="project" value="TreeGrafter"/>
</dbReference>
<keyword evidence="4" id="KW-0297">G-protein coupled receptor</keyword>
<proteinExistence type="inferred from homology"/>
<keyword evidence="7" id="KW-0807">Transducer</keyword>
<feature type="domain" description="G-protein coupled receptors family 1 profile" evidence="10">
    <location>
        <begin position="105"/>
        <end position="336"/>
    </location>
</feature>
<dbReference type="PANTHER" id="PTHR24225">
    <property type="entry name" value="CHEMOTACTIC RECEPTOR"/>
    <property type="match status" value="1"/>
</dbReference>
<dbReference type="PRINTS" id="PR00237">
    <property type="entry name" value="GPCRRHODOPSN"/>
</dbReference>
<dbReference type="GO" id="GO:0004875">
    <property type="term" value="F:complement receptor activity"/>
    <property type="evidence" value="ECO:0007669"/>
    <property type="project" value="TreeGrafter"/>
</dbReference>
<feature type="transmembrane region" description="Helical" evidence="9">
    <location>
        <begin position="89"/>
        <end position="112"/>
    </location>
</feature>
<sequence>MSPIEHVWDALDRRIQQQLRTAIEEECLSRGLLLPARSRLYPDEMKDLHLDMVITPVSSSGSVCTGLGYDNLTTVTVTQEKEGLSSIQIFALCIYLTIFVVGSIGNGLVIFVTGCKMKTTVNSIWFLNLAIADFFFSFAPVMRFVLVFGKPLGYFLSKLLSFMTELNMFASIFFLTAISLDRCLCTWMIVWARNERTLIKAKIICMIVWVLSIGCSIPFVINFCTKYLDLQSLFTYRFIVGFLIPFLIITSSYVAIGVRVKHIKKGSHLRSYRLIISLVLAFFVCWFPYHIHKLCFISLNAVENKQNVNVREVISQTTPFVVCLAFLNSCLNPILYVFMCDEFKKKLKQSLLLVLETALAEDHLDFLNHKDDKKETKTSLTSC</sequence>
<dbReference type="InterPro" id="IPR017452">
    <property type="entry name" value="GPCR_Rhodpsn_7TM"/>
</dbReference>
<keyword evidence="12" id="KW-1185">Reference proteome</keyword>
<feature type="transmembrane region" description="Helical" evidence="9">
    <location>
        <begin position="168"/>
        <end position="191"/>
    </location>
</feature>
<keyword evidence="6 11" id="KW-0675">Receptor</keyword>
<dbReference type="OrthoDB" id="6088892at2759"/>
<evidence type="ECO:0000256" key="1">
    <source>
        <dbReference type="ARBA" id="ARBA00004141"/>
    </source>
</evidence>
<organism evidence="11 12">
    <name type="scientific">Anabarilius grahami</name>
    <name type="common">Kanglang fish</name>
    <name type="synonym">Barilius grahami</name>
    <dbReference type="NCBI Taxonomy" id="495550"/>
    <lineage>
        <taxon>Eukaryota</taxon>
        <taxon>Metazoa</taxon>
        <taxon>Chordata</taxon>
        <taxon>Craniata</taxon>
        <taxon>Vertebrata</taxon>
        <taxon>Euteleostomi</taxon>
        <taxon>Actinopterygii</taxon>
        <taxon>Neopterygii</taxon>
        <taxon>Teleostei</taxon>
        <taxon>Ostariophysi</taxon>
        <taxon>Cypriniformes</taxon>
        <taxon>Xenocyprididae</taxon>
        <taxon>Xenocypridinae</taxon>
        <taxon>Xenocypridinae incertae sedis</taxon>
        <taxon>Anabarilius</taxon>
    </lineage>
</organism>
<feature type="transmembrane region" description="Helical" evidence="9">
    <location>
        <begin position="233"/>
        <end position="260"/>
    </location>
</feature>
<evidence type="ECO:0000256" key="2">
    <source>
        <dbReference type="ARBA" id="ARBA00022692"/>
    </source>
</evidence>
<dbReference type="GO" id="GO:0005886">
    <property type="term" value="C:plasma membrane"/>
    <property type="evidence" value="ECO:0007669"/>
    <property type="project" value="TreeGrafter"/>
</dbReference>
<accession>A0A3N0Z153</accession>
<feature type="transmembrane region" description="Helical" evidence="9">
    <location>
        <begin position="203"/>
        <end position="221"/>
    </location>
</feature>
<dbReference type="InterPro" id="IPR000276">
    <property type="entry name" value="GPCR_Rhodpsn"/>
</dbReference>
<evidence type="ECO:0000256" key="9">
    <source>
        <dbReference type="SAM" id="Phobius"/>
    </source>
</evidence>
<evidence type="ECO:0000256" key="3">
    <source>
        <dbReference type="ARBA" id="ARBA00022989"/>
    </source>
</evidence>
<dbReference type="SUPFAM" id="SSF81321">
    <property type="entry name" value="Family A G protein-coupled receptor-like"/>
    <property type="match status" value="1"/>
</dbReference>
<comment type="similarity">
    <text evidence="8">Belongs to the chemokine-like receptor (CMKLR) family.</text>
</comment>
<dbReference type="GO" id="GO:0004930">
    <property type="term" value="F:G protein-coupled receptor activity"/>
    <property type="evidence" value="ECO:0007669"/>
    <property type="project" value="UniProtKB-KW"/>
</dbReference>
<dbReference type="AlphaFoldDB" id="A0A3N0Z153"/>
<dbReference type="Pfam" id="PF00001">
    <property type="entry name" value="7tm_1"/>
    <property type="match status" value="1"/>
</dbReference>
<dbReference type="PANTHER" id="PTHR24225:SF68">
    <property type="entry name" value="C3A ANAPHYLATOXIN CHEMOTACTIC RECEPTOR-LIKE-RELATED"/>
    <property type="match status" value="1"/>
</dbReference>
<evidence type="ECO:0000256" key="4">
    <source>
        <dbReference type="ARBA" id="ARBA00023040"/>
    </source>
</evidence>
<dbReference type="PRINTS" id="PR00526">
    <property type="entry name" value="FMETLEUPHER"/>
</dbReference>
<dbReference type="GO" id="GO:0006954">
    <property type="term" value="P:inflammatory response"/>
    <property type="evidence" value="ECO:0007669"/>
    <property type="project" value="TreeGrafter"/>
</dbReference>
<evidence type="ECO:0000259" key="10">
    <source>
        <dbReference type="PROSITE" id="PS50262"/>
    </source>
</evidence>
<evidence type="ECO:0000256" key="7">
    <source>
        <dbReference type="ARBA" id="ARBA00023224"/>
    </source>
</evidence>
<dbReference type="Gene3D" id="1.20.1070.10">
    <property type="entry name" value="Rhodopsin 7-helix transmembrane proteins"/>
    <property type="match status" value="1"/>
</dbReference>
<dbReference type="EMBL" id="RJVU01017041">
    <property type="protein sequence ID" value="ROL52277.1"/>
    <property type="molecule type" value="Genomic_DNA"/>
</dbReference>
<dbReference type="GO" id="GO:0007204">
    <property type="term" value="P:positive regulation of cytosolic calcium ion concentration"/>
    <property type="evidence" value="ECO:0007669"/>
    <property type="project" value="TreeGrafter"/>
</dbReference>
<protein>
    <submittedName>
        <fullName evidence="11">C3a anaphylatoxin chemotactic receptor</fullName>
    </submittedName>
</protein>
<keyword evidence="3 9" id="KW-1133">Transmembrane helix</keyword>
<evidence type="ECO:0000256" key="5">
    <source>
        <dbReference type="ARBA" id="ARBA00023136"/>
    </source>
</evidence>
<dbReference type="InterPro" id="IPR000826">
    <property type="entry name" value="Formyl_rcpt-rel"/>
</dbReference>
<dbReference type="PROSITE" id="PS50262">
    <property type="entry name" value="G_PROTEIN_RECEP_F1_2"/>
    <property type="match status" value="1"/>
</dbReference>
<evidence type="ECO:0000313" key="12">
    <source>
        <dbReference type="Proteomes" id="UP000281406"/>
    </source>
</evidence>
<keyword evidence="2 9" id="KW-0812">Transmembrane</keyword>
<name>A0A3N0Z153_ANAGA</name>
<feature type="transmembrane region" description="Helical" evidence="9">
    <location>
        <begin position="272"/>
        <end position="291"/>
    </location>
</feature>
<reference evidence="11 12" key="1">
    <citation type="submission" date="2018-10" db="EMBL/GenBank/DDBJ databases">
        <title>Genome assembly for a Yunnan-Guizhou Plateau 3E fish, Anabarilius grahami (Regan), and its evolutionary and genetic applications.</title>
        <authorList>
            <person name="Jiang W."/>
        </authorList>
    </citation>
    <scope>NUCLEOTIDE SEQUENCE [LARGE SCALE GENOMIC DNA]</scope>
    <source>
        <strain evidence="11">AG-KIZ</strain>
        <tissue evidence="11">Muscle</tissue>
    </source>
</reference>
<feature type="transmembrane region" description="Helical" evidence="9">
    <location>
        <begin position="319"/>
        <end position="339"/>
    </location>
</feature>